<proteinExistence type="predicted"/>
<dbReference type="EMBL" id="QGKV02000299">
    <property type="protein sequence ID" value="KAF3591842.1"/>
    <property type="molecule type" value="Genomic_DNA"/>
</dbReference>
<gene>
    <name evidence="2" type="ORF">DY000_02020551</name>
</gene>
<accession>A0ABQ7E3P6</accession>
<dbReference type="Proteomes" id="UP000266723">
    <property type="component" value="Unassembled WGS sequence"/>
</dbReference>
<evidence type="ECO:0000256" key="1">
    <source>
        <dbReference type="SAM" id="MobiDB-lite"/>
    </source>
</evidence>
<feature type="region of interest" description="Disordered" evidence="1">
    <location>
        <begin position="1"/>
        <end position="24"/>
    </location>
</feature>
<dbReference type="PANTHER" id="PTHR31099">
    <property type="entry name" value="OS06G0165300 PROTEIN"/>
    <property type="match status" value="1"/>
</dbReference>
<evidence type="ECO:0000313" key="3">
    <source>
        <dbReference type="Proteomes" id="UP000266723"/>
    </source>
</evidence>
<organism evidence="2 3">
    <name type="scientific">Brassica cretica</name>
    <name type="common">Mustard</name>
    <dbReference type="NCBI Taxonomy" id="69181"/>
    <lineage>
        <taxon>Eukaryota</taxon>
        <taxon>Viridiplantae</taxon>
        <taxon>Streptophyta</taxon>
        <taxon>Embryophyta</taxon>
        <taxon>Tracheophyta</taxon>
        <taxon>Spermatophyta</taxon>
        <taxon>Magnoliopsida</taxon>
        <taxon>eudicotyledons</taxon>
        <taxon>Gunneridae</taxon>
        <taxon>Pentapetalae</taxon>
        <taxon>rosids</taxon>
        <taxon>malvids</taxon>
        <taxon>Brassicales</taxon>
        <taxon>Brassicaceae</taxon>
        <taxon>Brassiceae</taxon>
        <taxon>Brassica</taxon>
    </lineage>
</organism>
<evidence type="ECO:0000313" key="2">
    <source>
        <dbReference type="EMBL" id="KAF3591842.1"/>
    </source>
</evidence>
<sequence length="377" mass="43151">MNPDTSDFPSLFVGGPTRPRRLSADPFSSRTSVWGEILEADNEAVLMAPRQRCSYFLGDGPRSEIQEESLINIWKKFAIPPLVVMRCPSEFERAPDGGSDEIAIYEAYLEAGLRVGVPSIVAELFGNFHGFVVGVHEILYSYYFAPLVSKSGFYHLRSRDGTPLVEEPSRGIKSNYPFGDDWDKQYLFVKIPASSPDPSFWRTMDVARSVFLIGEVVGKLVLGVPQRFRWVNFLMSKEALRHSRNVARLPGSIIYDEHQKAKTRKRRTFYTPPPRLVRASSSVSGPSFFPLAGTEAPPARISPLAVHHRLLTELFFLRNQVRGMAFHRDQSVLRVRATARWELMKEWLEKKVDNWNPEEEYRCYLLWEPKFALSIYV</sequence>
<comment type="caution">
    <text evidence="2">The sequence shown here is derived from an EMBL/GenBank/DDBJ whole genome shotgun (WGS) entry which is preliminary data.</text>
</comment>
<protein>
    <submittedName>
        <fullName evidence="2">Uncharacterized protein</fullName>
    </submittedName>
</protein>
<keyword evidence="3" id="KW-1185">Reference proteome</keyword>
<reference evidence="2 3" key="1">
    <citation type="journal article" date="2020" name="BMC Genomics">
        <title>Intraspecific diversification of the crop wild relative Brassica cretica Lam. using demographic model selection.</title>
        <authorList>
            <person name="Kioukis A."/>
            <person name="Michalopoulou V.A."/>
            <person name="Briers L."/>
            <person name="Pirintsos S."/>
            <person name="Studholme D.J."/>
            <person name="Pavlidis P."/>
            <person name="Sarris P.F."/>
        </authorList>
    </citation>
    <scope>NUCLEOTIDE SEQUENCE [LARGE SCALE GENOMIC DNA]</scope>
    <source>
        <strain evidence="3">cv. PFS-1207/04</strain>
    </source>
</reference>
<name>A0ABQ7E3P6_BRACR</name>
<dbReference type="PANTHER" id="PTHR31099:SF24">
    <property type="entry name" value="AMINOTRANSFERASE-LIKE PLANT MOBILE DOMAIN-CONTAINING PROTEIN"/>
    <property type="match status" value="1"/>
</dbReference>